<evidence type="ECO:0000259" key="1">
    <source>
        <dbReference type="PROSITE" id="PS50181"/>
    </source>
</evidence>
<dbReference type="Proteomes" id="UP000324022">
    <property type="component" value="Unassembled WGS sequence"/>
</dbReference>
<dbReference type="SMART" id="SM00256">
    <property type="entry name" value="FBOX"/>
    <property type="match status" value="1"/>
</dbReference>
<dbReference type="OrthoDB" id="3219396at2759"/>
<evidence type="ECO:0000313" key="3">
    <source>
        <dbReference type="Proteomes" id="UP000324022"/>
    </source>
</evidence>
<accession>A0A5C3E9R0</accession>
<feature type="domain" description="F-box" evidence="1">
    <location>
        <begin position="67"/>
        <end position="113"/>
    </location>
</feature>
<sequence>MMKRFHSDDIASHFRTAVVLIEEGRLDQARKCLDDADILATNLNYAVQQTWLDRLKTQRVKLQLLIPCHINRLPNELLVRIAQFLDVGERLIMSQTCNTWRDIILTKHLWTELVINIKQGPMIATSLTPSQAEKWFQHIKICAQKSGHSLEKVQIGGPFPHKLLVPVLSVLRRSAHSLTFIELTALDQERCYSLLYRYCPKLTTLNVRCARPIPIDSFPSLKVKVSLIKDSPESVDVPFLLERFSCDPRVRHPGLAKHMCCLRVLENYNPYIESTKRLEPVAGQTLTPIEAQDDEPWSRIADCLEEWSVGPHWPSSEILAAAAKRESHLRYWERKLPIKATFTKLVKLEGFRLDRNLRFEFPELRELLRLEVGKGHDHDFWSEELGRILASGPLLQKIDMKLHDRQSVQNDWVIALRGLQFLEELVLDVSANPNIILLLLMPRITEGAMGQAKVDFPLPKLQRLTMTGWLPDAMRLVKILAMRNKLKDGMSLFEAREWTLHRLEPVVHHMRSAAFTPEQRKDIAPAWPPLTTMEENLAYKVENPARCRSLEMIELRKLRDFPVQYERTLREIMPKVVLDITHSEPLFP</sequence>
<dbReference type="InterPro" id="IPR001810">
    <property type="entry name" value="F-box_dom"/>
</dbReference>
<keyword evidence="3" id="KW-1185">Reference proteome</keyword>
<dbReference type="Pfam" id="PF12937">
    <property type="entry name" value="F-box-like"/>
    <property type="match status" value="1"/>
</dbReference>
<dbReference type="EMBL" id="OOIN01000017">
    <property type="protein sequence ID" value="SPO27413.1"/>
    <property type="molecule type" value="Genomic_DNA"/>
</dbReference>
<dbReference type="Gene3D" id="1.20.1280.50">
    <property type="match status" value="1"/>
</dbReference>
<dbReference type="InterPro" id="IPR036047">
    <property type="entry name" value="F-box-like_dom_sf"/>
</dbReference>
<gene>
    <name evidence="2" type="ORF">UTRI_10530</name>
</gene>
<organism evidence="2 3">
    <name type="scientific">Ustilago trichophora</name>
    <dbReference type="NCBI Taxonomy" id="86804"/>
    <lineage>
        <taxon>Eukaryota</taxon>
        <taxon>Fungi</taxon>
        <taxon>Dikarya</taxon>
        <taxon>Basidiomycota</taxon>
        <taxon>Ustilaginomycotina</taxon>
        <taxon>Ustilaginomycetes</taxon>
        <taxon>Ustilaginales</taxon>
        <taxon>Ustilaginaceae</taxon>
        <taxon>Ustilago</taxon>
    </lineage>
</organism>
<protein>
    <recommendedName>
        <fullName evidence="1">F-box domain-containing protein</fullName>
    </recommendedName>
</protein>
<dbReference type="PANTHER" id="PTHR20933:SF4">
    <property type="entry name" value="F-BOX INVOLVED IN POLYQ PATHOGENESIS, ISOFORM A"/>
    <property type="match status" value="1"/>
</dbReference>
<dbReference type="PROSITE" id="PS50181">
    <property type="entry name" value="FBOX"/>
    <property type="match status" value="1"/>
</dbReference>
<reference evidence="2 3" key="1">
    <citation type="submission" date="2018-03" db="EMBL/GenBank/DDBJ databases">
        <authorList>
            <person name="Guldener U."/>
        </authorList>
    </citation>
    <scope>NUCLEOTIDE SEQUENCE [LARGE SCALE GENOMIC DNA]</scope>
    <source>
        <strain evidence="2 3">NBRC100155</strain>
    </source>
</reference>
<dbReference type="CDD" id="cd09917">
    <property type="entry name" value="F-box_SF"/>
    <property type="match status" value="1"/>
</dbReference>
<dbReference type="PANTHER" id="PTHR20933">
    <property type="entry name" value="F-BOX ONLY PROTEIN 33"/>
    <property type="match status" value="1"/>
</dbReference>
<name>A0A5C3E9R0_9BASI</name>
<dbReference type="AlphaFoldDB" id="A0A5C3E9R0"/>
<dbReference type="SUPFAM" id="SSF81383">
    <property type="entry name" value="F-box domain"/>
    <property type="match status" value="1"/>
</dbReference>
<proteinExistence type="predicted"/>
<dbReference type="GO" id="GO:0031398">
    <property type="term" value="P:positive regulation of protein ubiquitination"/>
    <property type="evidence" value="ECO:0007669"/>
    <property type="project" value="TreeGrafter"/>
</dbReference>
<evidence type="ECO:0000313" key="2">
    <source>
        <dbReference type="EMBL" id="SPO27413.1"/>
    </source>
</evidence>